<name>A0A077ELX4_9FLAO</name>
<proteinExistence type="predicted"/>
<dbReference type="RefSeq" id="WP_024565904.1">
    <property type="nucleotide sequence ID" value="NZ_CP007547.1"/>
</dbReference>
<evidence type="ECO:0000313" key="1">
    <source>
        <dbReference type="EMBL" id="AIL46495.1"/>
    </source>
</evidence>
<evidence type="ECO:0000313" key="2">
    <source>
        <dbReference type="Proteomes" id="UP000028933"/>
    </source>
</evidence>
<sequence>MKYPIIITCFASLLTFGQTAKAKKAESLIRLEESEANFKKDLSASITKLKVADNRNLSPIYYQTLESGLNYQSMLKSLVPVYEKYLTNEELDARIKNHKSKLQKPLKDNHTFDTERQKAVIQWQTQAKLAAEKAVSK</sequence>
<dbReference type="STRING" id="1338011.BD94_2720"/>
<dbReference type="eggNOG" id="ENOG502ZZJE">
    <property type="taxonomic scope" value="Bacteria"/>
</dbReference>
<dbReference type="EMBL" id="CP007547">
    <property type="protein sequence ID" value="AIL46495.1"/>
    <property type="molecule type" value="Genomic_DNA"/>
</dbReference>
<reference evidence="1 2" key="1">
    <citation type="journal article" date="2013" name="Lancet">
        <title>First case of E anophelis outbreak in an intensive-care unit.</title>
        <authorList>
            <person name="Teo J."/>
            <person name="Tan S.Y."/>
            <person name="Tay M."/>
            <person name="Ding Y."/>
            <person name="Kjelleberg S."/>
            <person name="Givskov M."/>
            <person name="Lin R.T."/>
            <person name="Yang L."/>
        </authorList>
    </citation>
    <scope>NUCLEOTIDE SEQUENCE [LARGE SCALE GENOMIC DNA]</scope>
    <source>
        <strain evidence="1 2">NUHP1</strain>
    </source>
</reference>
<accession>A0A077ELX4</accession>
<dbReference type="AlphaFoldDB" id="A0A077ELX4"/>
<dbReference type="KEGG" id="eao:BD94_2720"/>
<organism evidence="1 2">
    <name type="scientific">Elizabethkingia anophelis NUHP1</name>
    <dbReference type="NCBI Taxonomy" id="1338011"/>
    <lineage>
        <taxon>Bacteria</taxon>
        <taxon>Pseudomonadati</taxon>
        <taxon>Bacteroidota</taxon>
        <taxon>Flavobacteriia</taxon>
        <taxon>Flavobacteriales</taxon>
        <taxon>Weeksellaceae</taxon>
        <taxon>Elizabethkingia</taxon>
    </lineage>
</organism>
<gene>
    <name evidence="1" type="ORF">BD94_2720</name>
</gene>
<dbReference type="Proteomes" id="UP000028933">
    <property type="component" value="Chromosome"/>
</dbReference>
<protein>
    <submittedName>
        <fullName evidence="1">Uncharacterized protein</fullName>
    </submittedName>
</protein>
<dbReference type="HOGENOM" id="CLU_1862040_0_0_10"/>